<accession>A0A3E1R631</accession>
<keyword evidence="2" id="KW-1185">Reference proteome</keyword>
<gene>
    <name evidence="1" type="ORF">DIC66_21430</name>
</gene>
<dbReference type="PROSITE" id="PS51257">
    <property type="entry name" value="PROKAR_LIPOPROTEIN"/>
    <property type="match status" value="1"/>
</dbReference>
<dbReference type="EMBL" id="QFZK01000029">
    <property type="protein sequence ID" value="RFO94835.1"/>
    <property type="molecule type" value="Genomic_DNA"/>
</dbReference>
<dbReference type="RefSeq" id="WP_117180226.1">
    <property type="nucleotide sequence ID" value="NZ_QFZK01000029.1"/>
</dbReference>
<protein>
    <submittedName>
        <fullName evidence="1">Uncharacterized protein</fullName>
    </submittedName>
</protein>
<dbReference type="Proteomes" id="UP000260665">
    <property type="component" value="Unassembled WGS sequence"/>
</dbReference>
<sequence length="166" mass="18464">MKKLLYLIALTILLSGCATYGRPFEKYPAIENSKGQLVIFNQSSPEEKLNFKPQVLCNGKRCGTVINGRGEGGYTAKDYPPGKLTVSMLPDPSWALGPTIRIKANSLDVNLIENKRTVVRVELIQGSESYWGTTLSSAHHTYQIFEVPEEKAESLLKGLKQARTYE</sequence>
<reference evidence="1 2" key="1">
    <citation type="submission" date="2018-05" db="EMBL/GenBank/DDBJ databases">
        <title>Rhodoferax soyangensis sp.nov., isolated from an oligotrophic freshwater lake.</title>
        <authorList>
            <person name="Park M."/>
        </authorList>
    </citation>
    <scope>NUCLEOTIDE SEQUENCE [LARGE SCALE GENOMIC DNA]</scope>
    <source>
        <strain evidence="1 2">IMCC26218</strain>
    </source>
</reference>
<evidence type="ECO:0000313" key="1">
    <source>
        <dbReference type="EMBL" id="RFO94835.1"/>
    </source>
</evidence>
<evidence type="ECO:0000313" key="2">
    <source>
        <dbReference type="Proteomes" id="UP000260665"/>
    </source>
</evidence>
<proteinExistence type="predicted"/>
<name>A0A3E1R631_9BURK</name>
<organism evidence="1 2">
    <name type="scientific">Rhodoferax lacus</name>
    <dbReference type="NCBI Taxonomy" id="2184758"/>
    <lineage>
        <taxon>Bacteria</taxon>
        <taxon>Pseudomonadati</taxon>
        <taxon>Pseudomonadota</taxon>
        <taxon>Betaproteobacteria</taxon>
        <taxon>Burkholderiales</taxon>
        <taxon>Comamonadaceae</taxon>
        <taxon>Rhodoferax</taxon>
    </lineage>
</organism>
<comment type="caution">
    <text evidence="1">The sequence shown here is derived from an EMBL/GenBank/DDBJ whole genome shotgun (WGS) entry which is preliminary data.</text>
</comment>
<dbReference type="AlphaFoldDB" id="A0A3E1R631"/>